<keyword evidence="7" id="KW-0547">Nucleotide-binding</keyword>
<evidence type="ECO:0000256" key="7">
    <source>
        <dbReference type="ARBA" id="ARBA00022741"/>
    </source>
</evidence>
<keyword evidence="11 14" id="KW-0324">Glycolysis</keyword>
<dbReference type="SUPFAM" id="SSF51621">
    <property type="entry name" value="Phosphoenolpyruvate/pyruvate domain"/>
    <property type="match status" value="1"/>
</dbReference>
<gene>
    <name evidence="17" type="primary">pyk</name>
    <name evidence="17" type="ORF">IAB88_09240</name>
</gene>
<evidence type="ECO:0000259" key="15">
    <source>
        <dbReference type="Pfam" id="PF00224"/>
    </source>
</evidence>
<comment type="caution">
    <text evidence="17">The sequence shown here is derived from an EMBL/GenBank/DDBJ whole genome shotgun (WGS) entry which is preliminary data.</text>
</comment>
<comment type="catalytic activity">
    <reaction evidence="14">
        <text>pyruvate + ATP = phosphoenolpyruvate + ADP + H(+)</text>
        <dbReference type="Rhea" id="RHEA:18157"/>
        <dbReference type="ChEBI" id="CHEBI:15361"/>
        <dbReference type="ChEBI" id="CHEBI:15378"/>
        <dbReference type="ChEBI" id="CHEBI:30616"/>
        <dbReference type="ChEBI" id="CHEBI:58702"/>
        <dbReference type="ChEBI" id="CHEBI:456216"/>
        <dbReference type="EC" id="2.7.1.40"/>
    </reaction>
</comment>
<dbReference type="AlphaFoldDB" id="A0A9D9ISR1"/>
<evidence type="ECO:0000256" key="8">
    <source>
        <dbReference type="ARBA" id="ARBA00022777"/>
    </source>
</evidence>
<dbReference type="GO" id="GO:0004743">
    <property type="term" value="F:pyruvate kinase activity"/>
    <property type="evidence" value="ECO:0007669"/>
    <property type="project" value="UniProtKB-UniRule"/>
</dbReference>
<organism evidence="17 18">
    <name type="scientific">Candidatus Limisoma faecipullorum</name>
    <dbReference type="NCBI Taxonomy" id="2840854"/>
    <lineage>
        <taxon>Bacteria</taxon>
        <taxon>Pseudomonadati</taxon>
        <taxon>Bacteroidota</taxon>
        <taxon>Bacteroidia</taxon>
        <taxon>Bacteroidales</taxon>
        <taxon>Candidatus Limisoma</taxon>
    </lineage>
</organism>
<keyword evidence="6" id="KW-0479">Metal-binding</keyword>
<dbReference type="InterPro" id="IPR011037">
    <property type="entry name" value="Pyrv_Knase-like_insert_dom_sf"/>
</dbReference>
<dbReference type="PROSITE" id="PS00110">
    <property type="entry name" value="PYRUVATE_KINASE"/>
    <property type="match status" value="1"/>
</dbReference>
<dbReference type="InterPro" id="IPR015806">
    <property type="entry name" value="Pyrv_Knase_insert_dom_sf"/>
</dbReference>
<comment type="pathway">
    <text evidence="2 14">Carbohydrate degradation; glycolysis; pyruvate from D-glyceraldehyde 3-phosphate: step 5/5.</text>
</comment>
<keyword evidence="5 14" id="KW-0808">Transferase</keyword>
<dbReference type="Pfam" id="PF02887">
    <property type="entry name" value="PK_C"/>
    <property type="match status" value="1"/>
</dbReference>
<feature type="domain" description="Pyruvate kinase barrel" evidence="15">
    <location>
        <begin position="5"/>
        <end position="322"/>
    </location>
</feature>
<dbReference type="GO" id="GO:0005524">
    <property type="term" value="F:ATP binding"/>
    <property type="evidence" value="ECO:0007669"/>
    <property type="project" value="UniProtKB-KW"/>
</dbReference>
<evidence type="ECO:0000256" key="5">
    <source>
        <dbReference type="ARBA" id="ARBA00022679"/>
    </source>
</evidence>
<dbReference type="InterPro" id="IPR036918">
    <property type="entry name" value="Pyrv_Knase_C_sf"/>
</dbReference>
<evidence type="ECO:0000259" key="16">
    <source>
        <dbReference type="Pfam" id="PF02887"/>
    </source>
</evidence>
<dbReference type="InterPro" id="IPR015793">
    <property type="entry name" value="Pyrv_Knase_brl"/>
</dbReference>
<dbReference type="GO" id="GO:0000287">
    <property type="term" value="F:magnesium ion binding"/>
    <property type="evidence" value="ECO:0007669"/>
    <property type="project" value="UniProtKB-UniRule"/>
</dbReference>
<evidence type="ECO:0000313" key="18">
    <source>
        <dbReference type="Proteomes" id="UP000823598"/>
    </source>
</evidence>
<name>A0A9D9ISR1_9BACT</name>
<evidence type="ECO:0000256" key="2">
    <source>
        <dbReference type="ARBA" id="ARBA00004997"/>
    </source>
</evidence>
<dbReference type="NCBIfam" id="NF004491">
    <property type="entry name" value="PRK05826.1"/>
    <property type="match status" value="1"/>
</dbReference>
<dbReference type="InterPro" id="IPR015795">
    <property type="entry name" value="Pyrv_Knase_C"/>
</dbReference>
<evidence type="ECO:0000256" key="13">
    <source>
        <dbReference type="NCBIfam" id="TIGR01064"/>
    </source>
</evidence>
<dbReference type="InterPro" id="IPR018209">
    <property type="entry name" value="Pyrv_Knase_AS"/>
</dbReference>
<dbReference type="InterPro" id="IPR040442">
    <property type="entry name" value="Pyrv_kinase-like_dom_sf"/>
</dbReference>
<evidence type="ECO:0000256" key="1">
    <source>
        <dbReference type="ARBA" id="ARBA00001958"/>
    </source>
</evidence>
<evidence type="ECO:0000256" key="11">
    <source>
        <dbReference type="ARBA" id="ARBA00023152"/>
    </source>
</evidence>
<comment type="similarity">
    <text evidence="3 14">Belongs to the pyruvate kinase family.</text>
</comment>
<evidence type="ECO:0000256" key="6">
    <source>
        <dbReference type="ARBA" id="ARBA00022723"/>
    </source>
</evidence>
<evidence type="ECO:0000256" key="9">
    <source>
        <dbReference type="ARBA" id="ARBA00022840"/>
    </source>
</evidence>
<proteinExistence type="inferred from homology"/>
<dbReference type="Proteomes" id="UP000823598">
    <property type="component" value="Unassembled WGS sequence"/>
</dbReference>
<dbReference type="EMBL" id="JADIMC010000111">
    <property type="protein sequence ID" value="MBO8477161.1"/>
    <property type="molecule type" value="Genomic_DNA"/>
</dbReference>
<evidence type="ECO:0000256" key="12">
    <source>
        <dbReference type="ARBA" id="ARBA00023317"/>
    </source>
</evidence>
<reference evidence="17" key="1">
    <citation type="submission" date="2020-10" db="EMBL/GenBank/DDBJ databases">
        <authorList>
            <person name="Gilroy R."/>
        </authorList>
    </citation>
    <scope>NUCLEOTIDE SEQUENCE</scope>
    <source>
        <strain evidence="17">6919</strain>
    </source>
</reference>
<dbReference type="SUPFAM" id="SSF52935">
    <property type="entry name" value="PK C-terminal domain-like"/>
    <property type="match status" value="1"/>
</dbReference>
<sequence>MKTKFTKIVATVSDRRCDVDFIQKLFDNGLNVVRMNSAHLQREGFERIVNNVRQVSDRIGILMDTKGPEIRTTTNVDDENVVFTAGMEVDVAGEPESLTSVSRICLSYPDIANDVKEGMHLLIDDGELDFLIEKIDGGVLKCRVQNDGELGSRKSVNIPGASIKLPSLTQRDITNIGYAMELGVDFIAHSFVRSKQDVLDIQAILDAHDSPIKIISKIENQEGIDNFDEILEVSYGIMIARGDLGIEIPAERIPVVQRELINKCIASHKPVIVATQMLHTMISNPRPTRAEVSDIANAVFQHTDALMLSGETAYGKYPVEAISTMTRIISATEKSMTGHCSSHFNYESGLTDVTEFLTHGAVDSQYVVGTKAIVTDSYTGRTARYISSFRGISPTLAICYHKHVTRLLALSYGVYSIYQKKDSTSRAYLHHGLKHLIGLELITPDDTIAYVGGGFGEGKGTTFLEINKVSDVLDNYEHYDLPNLEQPK</sequence>
<feature type="domain" description="Pyruvate kinase C-terminal" evidence="16">
    <location>
        <begin position="358"/>
        <end position="462"/>
    </location>
</feature>
<comment type="cofactor">
    <cofactor evidence="1">
        <name>K(+)</name>
        <dbReference type="ChEBI" id="CHEBI:29103"/>
    </cofactor>
</comment>
<keyword evidence="9" id="KW-0067">ATP-binding</keyword>
<accession>A0A9D9ISR1</accession>
<dbReference type="PRINTS" id="PR01050">
    <property type="entry name" value="PYRUVTKNASE"/>
</dbReference>
<dbReference type="Gene3D" id="3.20.20.60">
    <property type="entry name" value="Phosphoenolpyruvate-binding domains"/>
    <property type="match status" value="1"/>
</dbReference>
<dbReference type="PANTHER" id="PTHR11817">
    <property type="entry name" value="PYRUVATE KINASE"/>
    <property type="match status" value="1"/>
</dbReference>
<evidence type="ECO:0000256" key="4">
    <source>
        <dbReference type="ARBA" id="ARBA00012142"/>
    </source>
</evidence>
<keyword evidence="12 17" id="KW-0670">Pyruvate</keyword>
<dbReference type="EC" id="2.7.1.40" evidence="4 13"/>
<dbReference type="GO" id="GO:0030955">
    <property type="term" value="F:potassium ion binding"/>
    <property type="evidence" value="ECO:0007669"/>
    <property type="project" value="UniProtKB-UniRule"/>
</dbReference>
<dbReference type="Gene3D" id="2.40.33.10">
    <property type="entry name" value="PK beta-barrel domain-like"/>
    <property type="match status" value="1"/>
</dbReference>
<dbReference type="Pfam" id="PF00224">
    <property type="entry name" value="PK"/>
    <property type="match status" value="1"/>
</dbReference>
<protein>
    <recommendedName>
        <fullName evidence="4 13">Pyruvate kinase</fullName>
        <ecNumber evidence="4 13">2.7.1.40</ecNumber>
    </recommendedName>
</protein>
<evidence type="ECO:0000256" key="10">
    <source>
        <dbReference type="ARBA" id="ARBA00022842"/>
    </source>
</evidence>
<evidence type="ECO:0000256" key="3">
    <source>
        <dbReference type="ARBA" id="ARBA00008663"/>
    </source>
</evidence>
<keyword evidence="8 14" id="KW-0418">Kinase</keyword>
<keyword evidence="10 14" id="KW-0460">Magnesium</keyword>
<dbReference type="FunFam" id="2.40.33.10:FF:000001">
    <property type="entry name" value="Pyruvate kinase"/>
    <property type="match status" value="1"/>
</dbReference>
<dbReference type="NCBIfam" id="TIGR01064">
    <property type="entry name" value="pyruv_kin"/>
    <property type="match status" value="1"/>
</dbReference>
<dbReference type="InterPro" id="IPR015813">
    <property type="entry name" value="Pyrv/PenolPyrv_kinase-like_dom"/>
</dbReference>
<dbReference type="SUPFAM" id="SSF50800">
    <property type="entry name" value="PK beta-barrel domain-like"/>
    <property type="match status" value="1"/>
</dbReference>
<dbReference type="GO" id="GO:0016301">
    <property type="term" value="F:kinase activity"/>
    <property type="evidence" value="ECO:0007669"/>
    <property type="project" value="UniProtKB-KW"/>
</dbReference>
<evidence type="ECO:0000256" key="14">
    <source>
        <dbReference type="RuleBase" id="RU000504"/>
    </source>
</evidence>
<dbReference type="Gene3D" id="3.40.1380.20">
    <property type="entry name" value="Pyruvate kinase, C-terminal domain"/>
    <property type="match status" value="1"/>
</dbReference>
<reference evidence="17" key="2">
    <citation type="journal article" date="2021" name="PeerJ">
        <title>Extensive microbial diversity within the chicken gut microbiome revealed by metagenomics and culture.</title>
        <authorList>
            <person name="Gilroy R."/>
            <person name="Ravi A."/>
            <person name="Getino M."/>
            <person name="Pursley I."/>
            <person name="Horton D.L."/>
            <person name="Alikhan N.F."/>
            <person name="Baker D."/>
            <person name="Gharbi K."/>
            <person name="Hall N."/>
            <person name="Watson M."/>
            <person name="Adriaenssens E.M."/>
            <person name="Foster-Nyarko E."/>
            <person name="Jarju S."/>
            <person name="Secka A."/>
            <person name="Antonio M."/>
            <person name="Oren A."/>
            <person name="Chaudhuri R.R."/>
            <person name="La Ragione R."/>
            <person name="Hildebrand F."/>
            <person name="Pallen M.J."/>
        </authorList>
    </citation>
    <scope>NUCLEOTIDE SEQUENCE</scope>
    <source>
        <strain evidence="17">6919</strain>
    </source>
</reference>
<evidence type="ECO:0000313" key="17">
    <source>
        <dbReference type="EMBL" id="MBO8477161.1"/>
    </source>
</evidence>
<dbReference type="InterPro" id="IPR001697">
    <property type="entry name" value="Pyr_Knase"/>
</dbReference>